<feature type="compositionally biased region" description="Basic and acidic residues" evidence="1">
    <location>
        <begin position="70"/>
        <end position="84"/>
    </location>
</feature>
<keyword evidence="3" id="KW-1185">Reference proteome</keyword>
<dbReference type="EMBL" id="CAUYUJ010000114">
    <property type="protein sequence ID" value="CAK0788800.1"/>
    <property type="molecule type" value="Genomic_DNA"/>
</dbReference>
<feature type="compositionally biased region" description="Pro residues" evidence="1">
    <location>
        <begin position="116"/>
        <end position="135"/>
    </location>
</feature>
<protein>
    <recommendedName>
        <fullName evidence="4">Clathrin light chain</fullName>
    </recommendedName>
</protein>
<feature type="compositionally biased region" description="Polar residues" evidence="1">
    <location>
        <begin position="255"/>
        <end position="264"/>
    </location>
</feature>
<accession>A0ABN9PF88</accession>
<evidence type="ECO:0000256" key="1">
    <source>
        <dbReference type="SAM" id="MobiDB-lite"/>
    </source>
</evidence>
<feature type="compositionally biased region" description="Pro residues" evidence="1">
    <location>
        <begin position="18"/>
        <end position="41"/>
    </location>
</feature>
<organism evidence="2 3">
    <name type="scientific">Prorocentrum cordatum</name>
    <dbReference type="NCBI Taxonomy" id="2364126"/>
    <lineage>
        <taxon>Eukaryota</taxon>
        <taxon>Sar</taxon>
        <taxon>Alveolata</taxon>
        <taxon>Dinophyceae</taxon>
        <taxon>Prorocentrales</taxon>
        <taxon>Prorocentraceae</taxon>
        <taxon>Prorocentrum</taxon>
    </lineage>
</organism>
<sequence length="396" mass="41589">APTADSPAPAAPTADSPAPAPAAPASPAPAAPVEPSAPEPAPELGVGVGGGAAVGLGAPLLDDDLGGGDASDHEMMEEASRHLEAPGADADDYPDDFEDTVQGPLDVSASAAPAAPSAPLPAPEAPSPPARPSPASPADDYEDDFEQTLQGEPEVEVTESPALLKEVEQLKSKQERAPSEARKSLADEWGVEWRKLGPYPEASAAGRGRSAAAAGRGEPLGPLRRDRGLRAGVRRGGRRVRRRRRRAARRVGRQAGSSAGIQVQRQHRPRARRGRRRCPGGRADPARRGRVRGGLRGVPLVTSARGTRLLLPRSPWCFSNTSGSASLFHAPAVVGYVLPCPPVSLASPAAPRMSVRGCSSSRHRYSSPSPCCWLNYQPCARLFHCATTRSRVYLRR</sequence>
<comment type="caution">
    <text evidence="2">The sequence shown here is derived from an EMBL/GenBank/DDBJ whole genome shotgun (WGS) entry which is preliminary data.</text>
</comment>
<evidence type="ECO:0000313" key="3">
    <source>
        <dbReference type="Proteomes" id="UP001189429"/>
    </source>
</evidence>
<evidence type="ECO:0008006" key="4">
    <source>
        <dbReference type="Google" id="ProtNLM"/>
    </source>
</evidence>
<feature type="non-terminal residue" evidence="2">
    <location>
        <position position="1"/>
    </location>
</feature>
<feature type="compositionally biased region" description="Basic residues" evidence="1">
    <location>
        <begin position="265"/>
        <end position="279"/>
    </location>
</feature>
<name>A0ABN9PF88_9DINO</name>
<gene>
    <name evidence="2" type="ORF">PCOR1329_LOCUS550</name>
</gene>
<evidence type="ECO:0000313" key="2">
    <source>
        <dbReference type="EMBL" id="CAK0788800.1"/>
    </source>
</evidence>
<feature type="compositionally biased region" description="Acidic residues" evidence="1">
    <location>
        <begin position="89"/>
        <end position="99"/>
    </location>
</feature>
<reference evidence="2" key="1">
    <citation type="submission" date="2023-10" db="EMBL/GenBank/DDBJ databases">
        <authorList>
            <person name="Chen Y."/>
            <person name="Shah S."/>
            <person name="Dougan E. K."/>
            <person name="Thang M."/>
            <person name="Chan C."/>
        </authorList>
    </citation>
    <scope>NUCLEOTIDE SEQUENCE [LARGE SCALE GENOMIC DNA]</scope>
</reference>
<feature type="compositionally biased region" description="Low complexity" evidence="1">
    <location>
        <begin position="202"/>
        <end position="222"/>
    </location>
</feature>
<feature type="compositionally biased region" description="Low complexity" evidence="1">
    <location>
        <begin position="1"/>
        <end position="17"/>
    </location>
</feature>
<feature type="compositionally biased region" description="Basic residues" evidence="1">
    <location>
        <begin position="232"/>
        <end position="252"/>
    </location>
</feature>
<dbReference type="Proteomes" id="UP001189429">
    <property type="component" value="Unassembled WGS sequence"/>
</dbReference>
<feature type="region of interest" description="Disordered" evidence="1">
    <location>
        <begin position="1"/>
        <end position="292"/>
    </location>
</feature>
<feature type="compositionally biased region" description="Basic and acidic residues" evidence="1">
    <location>
        <begin position="165"/>
        <end position="195"/>
    </location>
</feature>
<proteinExistence type="predicted"/>